<evidence type="ECO:0000259" key="3">
    <source>
        <dbReference type="SMART" id="SM00642"/>
    </source>
</evidence>
<dbReference type="Gene3D" id="3.20.20.80">
    <property type="entry name" value="Glycosidases"/>
    <property type="match status" value="1"/>
</dbReference>
<name>A0A9D2FWR6_9STRE</name>
<dbReference type="Gene3D" id="2.60.40.10">
    <property type="entry name" value="Immunoglobulins"/>
    <property type="match status" value="1"/>
</dbReference>
<evidence type="ECO:0000313" key="4">
    <source>
        <dbReference type="EMBL" id="HIZ68131.1"/>
    </source>
</evidence>
<dbReference type="InterPro" id="IPR017853">
    <property type="entry name" value="GH"/>
</dbReference>
<dbReference type="Proteomes" id="UP000824058">
    <property type="component" value="Unassembled WGS sequence"/>
</dbReference>
<dbReference type="GO" id="GO:0005975">
    <property type="term" value="P:carbohydrate metabolic process"/>
    <property type="evidence" value="ECO:0007669"/>
    <property type="project" value="InterPro"/>
</dbReference>
<reference evidence="4" key="1">
    <citation type="journal article" date="2021" name="PeerJ">
        <title>Extensive microbial diversity within the chicken gut microbiome revealed by metagenomics and culture.</title>
        <authorList>
            <person name="Gilroy R."/>
            <person name="Ravi A."/>
            <person name="Getino M."/>
            <person name="Pursley I."/>
            <person name="Horton D.L."/>
            <person name="Alikhan N.F."/>
            <person name="Baker D."/>
            <person name="Gharbi K."/>
            <person name="Hall N."/>
            <person name="Watson M."/>
            <person name="Adriaenssens E.M."/>
            <person name="Foster-Nyarko E."/>
            <person name="Jarju S."/>
            <person name="Secka A."/>
            <person name="Antonio M."/>
            <person name="Oren A."/>
            <person name="Chaudhuri R.R."/>
            <person name="La Ragione R."/>
            <person name="Hildebrand F."/>
            <person name="Pallen M.J."/>
        </authorList>
    </citation>
    <scope>NUCLEOTIDE SEQUENCE</scope>
    <source>
        <strain evidence="4">ChiBcolR9-63</strain>
    </source>
</reference>
<evidence type="ECO:0000313" key="5">
    <source>
        <dbReference type="Proteomes" id="UP000824058"/>
    </source>
</evidence>
<organism evidence="4 5">
    <name type="scientific">Candidatus Streptococcus faecavium</name>
    <dbReference type="NCBI Taxonomy" id="2838763"/>
    <lineage>
        <taxon>Bacteria</taxon>
        <taxon>Bacillati</taxon>
        <taxon>Bacillota</taxon>
        <taxon>Bacilli</taxon>
        <taxon>Lactobacillales</taxon>
        <taxon>Streptococcaceae</taxon>
        <taxon>Streptococcus</taxon>
    </lineage>
</organism>
<dbReference type="NCBIfam" id="TIGR02102">
    <property type="entry name" value="pullulan_Gpos"/>
    <property type="match status" value="1"/>
</dbReference>
<dbReference type="CDD" id="cd11341">
    <property type="entry name" value="AmyAc_Pullulanase_LD-like"/>
    <property type="match status" value="1"/>
</dbReference>
<dbReference type="InterPro" id="IPR040806">
    <property type="entry name" value="SpuA_C"/>
</dbReference>
<protein>
    <submittedName>
        <fullName evidence="4">Pullulanase</fullName>
        <ecNumber evidence="4">3.2.1.41</ecNumber>
    </submittedName>
</protein>
<dbReference type="PANTHER" id="PTHR43002">
    <property type="entry name" value="GLYCOGEN DEBRANCHING ENZYME"/>
    <property type="match status" value="1"/>
</dbReference>
<keyword evidence="4" id="KW-0326">Glycosidase</keyword>
<dbReference type="Pfam" id="PF00128">
    <property type="entry name" value="Alpha-amylase"/>
    <property type="match status" value="1"/>
</dbReference>
<dbReference type="SMART" id="SM00642">
    <property type="entry name" value="Aamy"/>
    <property type="match status" value="1"/>
</dbReference>
<dbReference type="InterPro" id="IPR013780">
    <property type="entry name" value="Glyco_hydro_b"/>
</dbReference>
<dbReference type="InterPro" id="IPR006047">
    <property type="entry name" value="GH13_cat_dom"/>
</dbReference>
<dbReference type="Pfam" id="PF18033">
    <property type="entry name" value="SpuA_C"/>
    <property type="match status" value="1"/>
</dbReference>
<dbReference type="InterPro" id="IPR011838">
    <property type="entry name" value="Pullulan_Gpos"/>
</dbReference>
<dbReference type="SUPFAM" id="SSF51445">
    <property type="entry name" value="(Trans)glycosidases"/>
    <property type="match status" value="1"/>
</dbReference>
<dbReference type="EMBL" id="DXBD01000047">
    <property type="protein sequence ID" value="HIZ68131.1"/>
    <property type="molecule type" value="Genomic_DNA"/>
</dbReference>
<dbReference type="Gene3D" id="2.60.40.1220">
    <property type="match status" value="1"/>
</dbReference>
<comment type="caution">
    <text evidence="4">The sequence shown here is derived from an EMBL/GenBank/DDBJ whole genome shotgun (WGS) entry which is preliminary data.</text>
</comment>
<dbReference type="InterPro" id="IPR013783">
    <property type="entry name" value="Ig-like_fold"/>
</dbReference>
<accession>A0A9D2FWR6</accession>
<feature type="domain" description="Glycosyl hydrolase family 13 catalytic" evidence="3">
    <location>
        <begin position="249"/>
        <end position="685"/>
    </location>
</feature>
<evidence type="ECO:0000256" key="2">
    <source>
        <dbReference type="ARBA" id="ARBA00022729"/>
    </source>
</evidence>
<dbReference type="Pfam" id="PF02922">
    <property type="entry name" value="CBM_48"/>
    <property type="match status" value="1"/>
</dbReference>
<dbReference type="AlphaFoldDB" id="A0A9D2FWR6"/>
<reference evidence="4" key="2">
    <citation type="submission" date="2021-04" db="EMBL/GenBank/DDBJ databases">
        <authorList>
            <person name="Gilroy R."/>
        </authorList>
    </citation>
    <scope>NUCLEOTIDE SEQUENCE</scope>
    <source>
        <strain evidence="4">ChiBcolR9-63</strain>
    </source>
</reference>
<dbReference type="GO" id="GO:0051060">
    <property type="term" value="F:pullulanase activity"/>
    <property type="evidence" value="ECO:0007669"/>
    <property type="project" value="UniProtKB-EC"/>
</dbReference>
<keyword evidence="4" id="KW-0378">Hydrolase</keyword>
<sequence length="802" mass="90161">MYMKSCVLGTVSILSVQQTSSKKVVIFVDNLMGIAREELFQTLRMNDKYGHDVVVSDIFLDAERNRIIVVGDFSEHLAPYYVDYLGGYFRAKKTWRYTDYLYAYDGELGTRVSDKGARVDLTVWAPSANQVSVILYDKDNQNNVLAKLPMTKGAKGEWSISLTSATGLSISDYRGYYYHYEMERDRETVLTLDPYAKSLAAWNSDWIGLDPSHKVAKAAIVDTASIGNQKLDYAHIKGYTKREDAIIYEAHVRDFTSDPAIADDLHHPFGTFSAFIDKLDYLKDLGVTHIQLLPVMSYYFANEFKNDVCLLNYASSNTNYNWGYDPQSYFALTGMYSADPQDPQERIAEFKDLVHAIHERGMGVILDVVYNHTADLAILEDLEPNYYHFMEEDGTAKTSFGGGRPGTTHYMTRRLVMDSVLYWVKEFKVDGFRFDMMGDLDAQTVQMAYDAAKKLNPNIIMLGEGWLSYAGDSNDWRQPADQTWMSQTDSVGSFSDDMRNLLKSGYPSEGSPAFLTGGARTLNLLFNNIKAQPNNFLADDPGDVVQYIAAHDNLTLHDVIAKSIHKDPSIPKHEAEIQRRLRLGNALILTSQGTAFIHSGQEYGRTKQFRDEAYRGPVALDQVPAKSDYLTYEDGTPFDYPYFISDSYDSTDAINHFDWSKATDSDHYPDNTQSRAYTKGLIHLRRSTDAFTLATREMIDQNVSLITIPNENGIGYDDLVIAYQTLASNGDRYAVFINADSVARHVFLTDAYKDLLAAEVVVDGEQAGVEAILDPSGVTMTKDGLTLDSLTTVVLRLKENAS</sequence>
<dbReference type="InterPro" id="IPR004193">
    <property type="entry name" value="Glyco_hydro_13_N"/>
</dbReference>
<dbReference type="Gene3D" id="2.60.40.1180">
    <property type="entry name" value="Golgi alpha-mannosidase II"/>
    <property type="match status" value="1"/>
</dbReference>
<dbReference type="InterPro" id="IPR014756">
    <property type="entry name" value="Ig_E-set"/>
</dbReference>
<evidence type="ECO:0000256" key="1">
    <source>
        <dbReference type="ARBA" id="ARBA00008061"/>
    </source>
</evidence>
<proteinExistence type="inferred from homology"/>
<dbReference type="EC" id="3.2.1.41" evidence="4"/>
<comment type="similarity">
    <text evidence="1">Belongs to the glycosyl hydrolase 13 family.</text>
</comment>
<dbReference type="CDD" id="cd02860">
    <property type="entry name" value="E_set_Pullulanase"/>
    <property type="match status" value="1"/>
</dbReference>
<keyword evidence="2" id="KW-0732">Signal</keyword>
<gene>
    <name evidence="4" type="ORF">H9965_06760</name>
</gene>
<dbReference type="InterPro" id="IPR014755">
    <property type="entry name" value="Cu-Rt/internalin_Ig-like"/>
</dbReference>
<dbReference type="SUPFAM" id="SSF81296">
    <property type="entry name" value="E set domains"/>
    <property type="match status" value="1"/>
</dbReference>